<dbReference type="InterPro" id="IPR011051">
    <property type="entry name" value="RmlC_Cupin_sf"/>
</dbReference>
<proteinExistence type="predicted"/>
<evidence type="ECO:0000313" key="2">
    <source>
        <dbReference type="EMBL" id="PIS14017.1"/>
    </source>
</evidence>
<accession>A0A2H0WN16</accession>
<gene>
    <name evidence="2" type="ORF">COT65_01115</name>
</gene>
<comment type="caution">
    <text evidence="2">The sequence shown here is derived from an EMBL/GenBank/DDBJ whole genome shotgun (WGS) entry which is preliminary data.</text>
</comment>
<sequence>MKEIHREDAHKFQNSPVCAAFEYPLGDRDINGAVIELTGRYPDKGRVVNLRCKELAYIVQGSGKLVVEGKEVELKQGDLVLVEPGERYFWDGKMTMFVPCAPAWTPEQHREVE</sequence>
<evidence type="ECO:0000313" key="3">
    <source>
        <dbReference type="Proteomes" id="UP000230033"/>
    </source>
</evidence>
<dbReference type="EMBL" id="PEZJ01000014">
    <property type="protein sequence ID" value="PIS14017.1"/>
    <property type="molecule type" value="Genomic_DNA"/>
</dbReference>
<dbReference type="AlphaFoldDB" id="A0A2H0WN16"/>
<dbReference type="InterPro" id="IPR008579">
    <property type="entry name" value="UGlyAH_Cupin_dom"/>
</dbReference>
<dbReference type="SUPFAM" id="SSF51182">
    <property type="entry name" value="RmlC-like cupins"/>
    <property type="match status" value="1"/>
</dbReference>
<evidence type="ECO:0000259" key="1">
    <source>
        <dbReference type="Pfam" id="PF05899"/>
    </source>
</evidence>
<dbReference type="InterPro" id="IPR014710">
    <property type="entry name" value="RmlC-like_jellyroll"/>
</dbReference>
<reference evidence="3" key="1">
    <citation type="submission" date="2017-09" db="EMBL/GenBank/DDBJ databases">
        <title>Depth-based differentiation of microbial function through sediment-hosted aquifers and enrichment of novel symbionts in the deep terrestrial subsurface.</title>
        <authorList>
            <person name="Probst A.J."/>
            <person name="Ladd B."/>
            <person name="Jarett J.K."/>
            <person name="Geller-Mcgrath D.E."/>
            <person name="Sieber C.M.K."/>
            <person name="Emerson J.B."/>
            <person name="Anantharaman K."/>
            <person name="Thomas B.C."/>
            <person name="Malmstrom R."/>
            <person name="Stieglmeier M."/>
            <person name="Klingl A."/>
            <person name="Woyke T."/>
            <person name="Ryan C.M."/>
            <person name="Banfield J.F."/>
        </authorList>
    </citation>
    <scope>NUCLEOTIDE SEQUENCE [LARGE SCALE GENOMIC DNA]</scope>
</reference>
<dbReference type="Gene3D" id="2.60.120.10">
    <property type="entry name" value="Jelly Rolls"/>
    <property type="match status" value="1"/>
</dbReference>
<feature type="domain" description="(S)-ureidoglycine aminohydrolase cupin" evidence="1">
    <location>
        <begin position="53"/>
        <end position="94"/>
    </location>
</feature>
<dbReference type="Proteomes" id="UP000230033">
    <property type="component" value="Unassembled WGS sequence"/>
</dbReference>
<organism evidence="2 3">
    <name type="scientific">Candidatus Shapirobacteria bacterium CG09_land_8_20_14_0_10_47_13</name>
    <dbReference type="NCBI Taxonomy" id="1974481"/>
    <lineage>
        <taxon>Bacteria</taxon>
        <taxon>Candidatus Shapironibacteriota</taxon>
    </lineage>
</organism>
<protein>
    <recommendedName>
        <fullName evidence="1">(S)-ureidoglycine aminohydrolase cupin domain-containing protein</fullName>
    </recommendedName>
</protein>
<dbReference type="Pfam" id="PF05899">
    <property type="entry name" value="Cupin_3"/>
    <property type="match status" value="1"/>
</dbReference>
<name>A0A2H0WN16_9BACT</name>